<dbReference type="GO" id="GO:0020037">
    <property type="term" value="F:heme binding"/>
    <property type="evidence" value="ECO:0007669"/>
    <property type="project" value="InterPro"/>
</dbReference>
<keyword evidence="5" id="KW-0408">Iron</keyword>
<dbReference type="GO" id="GO:0042446">
    <property type="term" value="P:hormone biosynthetic process"/>
    <property type="evidence" value="ECO:0007669"/>
    <property type="project" value="TreeGrafter"/>
</dbReference>
<dbReference type="GO" id="GO:0004508">
    <property type="term" value="F:steroid 17-alpha-monooxygenase activity"/>
    <property type="evidence" value="ECO:0007669"/>
    <property type="project" value="TreeGrafter"/>
</dbReference>
<protein>
    <submittedName>
        <fullName evidence="7">Cytochrome P450 1A1</fullName>
    </submittedName>
</protein>
<dbReference type="Pfam" id="PF00067">
    <property type="entry name" value="p450"/>
    <property type="match status" value="1"/>
</dbReference>
<sequence length="130" mass="15310">MGEEMAQGFVEDFIPPLRWWPTKKFSRFLSIVYEFNDFIGEQFQKHKESFDPNNIEDLTDNILLAHEQARQEDSMAEKFTYDHARHIVIDVFGAGVDTSRHTLDWLFLVLVAYPEVQKKMQEEIDRVVGT</sequence>
<dbReference type="PANTHER" id="PTHR24289:SF1">
    <property type="entry name" value="STEROID 17-ALPHA-HYDROXYLASE_17,20 LYASE"/>
    <property type="match status" value="1"/>
</dbReference>
<evidence type="ECO:0000256" key="6">
    <source>
        <dbReference type="ARBA" id="ARBA00023033"/>
    </source>
</evidence>
<dbReference type="InterPro" id="IPR036396">
    <property type="entry name" value="Cyt_P450_sf"/>
</dbReference>
<proteinExistence type="inferred from homology"/>
<reference evidence="7 8" key="1">
    <citation type="journal article" date="2021" name="Elife">
        <title>Chloroplast acquisition without the gene transfer in kleptoplastic sea slugs, Plakobranchus ocellatus.</title>
        <authorList>
            <person name="Maeda T."/>
            <person name="Takahashi S."/>
            <person name="Yoshida T."/>
            <person name="Shimamura S."/>
            <person name="Takaki Y."/>
            <person name="Nagai Y."/>
            <person name="Toyoda A."/>
            <person name="Suzuki Y."/>
            <person name="Arimoto A."/>
            <person name="Ishii H."/>
            <person name="Satoh N."/>
            <person name="Nishiyama T."/>
            <person name="Hasebe M."/>
            <person name="Maruyama T."/>
            <person name="Minagawa J."/>
            <person name="Obokata J."/>
            <person name="Shigenobu S."/>
        </authorList>
    </citation>
    <scope>NUCLEOTIDE SEQUENCE [LARGE SCALE GENOMIC DNA]</scope>
</reference>
<evidence type="ECO:0000256" key="4">
    <source>
        <dbReference type="ARBA" id="ARBA00023002"/>
    </source>
</evidence>
<evidence type="ECO:0000256" key="2">
    <source>
        <dbReference type="ARBA" id="ARBA00022617"/>
    </source>
</evidence>
<evidence type="ECO:0000313" key="7">
    <source>
        <dbReference type="EMBL" id="GFR66141.1"/>
    </source>
</evidence>
<dbReference type="EMBL" id="BMAT01011069">
    <property type="protein sequence ID" value="GFR66141.1"/>
    <property type="molecule type" value="Genomic_DNA"/>
</dbReference>
<evidence type="ECO:0000256" key="3">
    <source>
        <dbReference type="ARBA" id="ARBA00022723"/>
    </source>
</evidence>
<evidence type="ECO:0000256" key="1">
    <source>
        <dbReference type="ARBA" id="ARBA00010617"/>
    </source>
</evidence>
<organism evidence="7 8">
    <name type="scientific">Elysia marginata</name>
    <dbReference type="NCBI Taxonomy" id="1093978"/>
    <lineage>
        <taxon>Eukaryota</taxon>
        <taxon>Metazoa</taxon>
        <taxon>Spiralia</taxon>
        <taxon>Lophotrochozoa</taxon>
        <taxon>Mollusca</taxon>
        <taxon>Gastropoda</taxon>
        <taxon>Heterobranchia</taxon>
        <taxon>Euthyneura</taxon>
        <taxon>Panpulmonata</taxon>
        <taxon>Sacoglossa</taxon>
        <taxon>Placobranchoidea</taxon>
        <taxon>Plakobranchidae</taxon>
        <taxon>Elysia</taxon>
    </lineage>
</organism>
<dbReference type="Gene3D" id="1.10.630.10">
    <property type="entry name" value="Cytochrome P450"/>
    <property type="match status" value="1"/>
</dbReference>
<dbReference type="PANTHER" id="PTHR24289">
    <property type="entry name" value="STEROID 17-ALPHA-HYDROXYLASE/17,20 LYASE"/>
    <property type="match status" value="1"/>
</dbReference>
<keyword evidence="4" id="KW-0560">Oxidoreductase</keyword>
<dbReference type="GO" id="GO:0005506">
    <property type="term" value="F:iron ion binding"/>
    <property type="evidence" value="ECO:0007669"/>
    <property type="project" value="InterPro"/>
</dbReference>
<name>A0AAV4F120_9GAST</name>
<dbReference type="Proteomes" id="UP000762676">
    <property type="component" value="Unassembled WGS sequence"/>
</dbReference>
<keyword evidence="8" id="KW-1185">Reference proteome</keyword>
<dbReference type="InterPro" id="IPR001128">
    <property type="entry name" value="Cyt_P450"/>
</dbReference>
<dbReference type="SUPFAM" id="SSF48264">
    <property type="entry name" value="Cytochrome P450"/>
    <property type="match status" value="1"/>
</dbReference>
<dbReference type="PRINTS" id="PR00463">
    <property type="entry name" value="EP450I"/>
</dbReference>
<evidence type="ECO:0000256" key="5">
    <source>
        <dbReference type="ARBA" id="ARBA00023004"/>
    </source>
</evidence>
<dbReference type="InterPro" id="IPR002401">
    <property type="entry name" value="Cyt_P450_E_grp-I"/>
</dbReference>
<keyword evidence="2" id="KW-0349">Heme</keyword>
<keyword evidence="6" id="KW-0503">Monooxygenase</keyword>
<dbReference type="GO" id="GO:0042448">
    <property type="term" value="P:progesterone metabolic process"/>
    <property type="evidence" value="ECO:0007669"/>
    <property type="project" value="TreeGrafter"/>
</dbReference>
<keyword evidence="3" id="KW-0479">Metal-binding</keyword>
<dbReference type="AlphaFoldDB" id="A0AAV4F120"/>
<evidence type="ECO:0000313" key="8">
    <source>
        <dbReference type="Proteomes" id="UP000762676"/>
    </source>
</evidence>
<comment type="caution">
    <text evidence="7">The sequence shown here is derived from an EMBL/GenBank/DDBJ whole genome shotgun (WGS) entry which is preliminary data.</text>
</comment>
<comment type="similarity">
    <text evidence="1">Belongs to the cytochrome P450 family.</text>
</comment>
<gene>
    <name evidence="7" type="ORF">ElyMa_005550600</name>
</gene>
<accession>A0AAV4F120</accession>